<dbReference type="EMBL" id="MT630991">
    <property type="protein sequence ID" value="QNO44627.1"/>
    <property type="molecule type" value="Genomic_DNA"/>
</dbReference>
<dbReference type="EMBL" id="MT631184">
    <property type="protein sequence ID" value="QNO46299.1"/>
    <property type="molecule type" value="Genomic_DNA"/>
</dbReference>
<dbReference type="AlphaFoldDB" id="A0A7G9YE65"/>
<name>A0A7G9YE65_9EURY</name>
<sequence length="69" mass="7586">MFASVCEEAATLVLTGEHFVDFFDFDISEVVFLCKAECPPIIVVLENVSDSERGSSIETGENCDNVYFG</sequence>
<dbReference type="EMBL" id="MT631043">
    <property type="protein sequence ID" value="QNO44932.1"/>
    <property type="molecule type" value="Genomic_DNA"/>
</dbReference>
<gene>
    <name evidence="1" type="ORF">ALDOFIIM_00006</name>
    <name evidence="2" type="ORF">DMHHAFJO_00003</name>
    <name evidence="3" type="ORF">FKGNILIC_00006</name>
</gene>
<protein>
    <submittedName>
        <fullName evidence="3">Uncharacterized protein</fullName>
    </submittedName>
</protein>
<evidence type="ECO:0000313" key="3">
    <source>
        <dbReference type="EMBL" id="QNO46299.1"/>
    </source>
</evidence>
<accession>A0A7G9YE65</accession>
<reference evidence="3" key="1">
    <citation type="submission" date="2020-06" db="EMBL/GenBank/DDBJ databases">
        <title>Unique genomic features of the anaerobic methanotrophic archaea.</title>
        <authorList>
            <person name="Chadwick G.L."/>
            <person name="Skennerton C.T."/>
            <person name="Laso-Perez R."/>
            <person name="Leu A.O."/>
            <person name="Speth D.R."/>
            <person name="Yu H."/>
            <person name="Morgan-Lang C."/>
            <person name="Hatzenpichler R."/>
            <person name="Goudeau D."/>
            <person name="Malmstrom R."/>
            <person name="Brazelton W.J."/>
            <person name="Woyke T."/>
            <person name="Hallam S.J."/>
            <person name="Tyson G.W."/>
            <person name="Wegener G."/>
            <person name="Boetius A."/>
            <person name="Orphan V."/>
        </authorList>
    </citation>
    <scope>NUCLEOTIDE SEQUENCE</scope>
</reference>
<organism evidence="3">
    <name type="scientific">Candidatus Methanogaster sp. ANME-2c ERB4</name>
    <dbReference type="NCBI Taxonomy" id="2759911"/>
    <lineage>
        <taxon>Archaea</taxon>
        <taxon>Methanobacteriati</taxon>
        <taxon>Methanobacteriota</taxon>
        <taxon>Stenosarchaea group</taxon>
        <taxon>Methanomicrobia</taxon>
        <taxon>Methanosarcinales</taxon>
        <taxon>ANME-2 cluster</taxon>
        <taxon>Candidatus Methanogasteraceae</taxon>
        <taxon>Candidatus Methanogaster</taxon>
    </lineage>
</organism>
<proteinExistence type="predicted"/>
<evidence type="ECO:0000313" key="2">
    <source>
        <dbReference type="EMBL" id="QNO44932.1"/>
    </source>
</evidence>
<evidence type="ECO:0000313" key="1">
    <source>
        <dbReference type="EMBL" id="QNO44627.1"/>
    </source>
</evidence>